<sequence>MMICAAYAVKGLGKAQTQTWCDRDLLRERHRSRDGLIGEAVVSRRWGTERGLLGSRVLEQQQQSRRSVDRSNDVADGKREDYQAGGDGRR</sequence>
<protein>
    <submittedName>
        <fullName evidence="2">Uncharacterized protein</fullName>
    </submittedName>
</protein>
<evidence type="ECO:0000256" key="1">
    <source>
        <dbReference type="SAM" id="MobiDB-lite"/>
    </source>
</evidence>
<dbReference type="AlphaFoldDB" id="A0A176VX77"/>
<reference evidence="2" key="1">
    <citation type="submission" date="2016-03" db="EMBL/GenBank/DDBJ databases">
        <title>Mechanisms controlling the formation of the plant cell surface in tip-growing cells are functionally conserved among land plants.</title>
        <authorList>
            <person name="Honkanen S."/>
            <person name="Jones V.A."/>
            <person name="Morieri G."/>
            <person name="Champion C."/>
            <person name="Hetherington A.J."/>
            <person name="Kelly S."/>
            <person name="Saint-Marcoux D."/>
            <person name="Proust H."/>
            <person name="Prescott H."/>
            <person name="Dolan L."/>
        </authorList>
    </citation>
    <scope>NUCLEOTIDE SEQUENCE [LARGE SCALE GENOMIC DNA]</scope>
    <source>
        <tissue evidence="2">Whole gametophyte</tissue>
    </source>
</reference>
<dbReference type="EMBL" id="LVLJ01002594">
    <property type="protein sequence ID" value="OAE24496.1"/>
    <property type="molecule type" value="Genomic_DNA"/>
</dbReference>
<evidence type="ECO:0000313" key="2">
    <source>
        <dbReference type="EMBL" id="OAE24496.1"/>
    </source>
</evidence>
<accession>A0A176VX77</accession>
<keyword evidence="3" id="KW-1185">Reference proteome</keyword>
<organism evidence="2 3">
    <name type="scientific">Marchantia polymorpha subsp. ruderalis</name>
    <dbReference type="NCBI Taxonomy" id="1480154"/>
    <lineage>
        <taxon>Eukaryota</taxon>
        <taxon>Viridiplantae</taxon>
        <taxon>Streptophyta</taxon>
        <taxon>Embryophyta</taxon>
        <taxon>Marchantiophyta</taxon>
        <taxon>Marchantiopsida</taxon>
        <taxon>Marchantiidae</taxon>
        <taxon>Marchantiales</taxon>
        <taxon>Marchantiaceae</taxon>
        <taxon>Marchantia</taxon>
    </lineage>
</organism>
<proteinExistence type="predicted"/>
<name>A0A176VX77_MARPO</name>
<gene>
    <name evidence="2" type="ORF">AXG93_1615s1500</name>
</gene>
<dbReference type="Proteomes" id="UP000077202">
    <property type="component" value="Unassembled WGS sequence"/>
</dbReference>
<comment type="caution">
    <text evidence="2">The sequence shown here is derived from an EMBL/GenBank/DDBJ whole genome shotgun (WGS) entry which is preliminary data.</text>
</comment>
<feature type="region of interest" description="Disordered" evidence="1">
    <location>
        <begin position="57"/>
        <end position="90"/>
    </location>
</feature>
<feature type="compositionally biased region" description="Basic and acidic residues" evidence="1">
    <location>
        <begin position="66"/>
        <end position="90"/>
    </location>
</feature>
<evidence type="ECO:0000313" key="3">
    <source>
        <dbReference type="Proteomes" id="UP000077202"/>
    </source>
</evidence>